<dbReference type="OrthoDB" id="1752268at2759"/>
<reference evidence="2" key="1">
    <citation type="submission" date="2022-04" db="EMBL/GenBank/DDBJ databases">
        <title>Carnegiea gigantea Genome sequencing and assembly v2.</title>
        <authorList>
            <person name="Copetti D."/>
            <person name="Sanderson M.J."/>
            <person name="Burquez A."/>
            <person name="Wojciechowski M.F."/>
        </authorList>
    </citation>
    <scope>NUCLEOTIDE SEQUENCE</scope>
    <source>
        <strain evidence="2">SGP5-SGP5p</strain>
        <tissue evidence="2">Aerial part</tissue>
    </source>
</reference>
<evidence type="ECO:0000256" key="1">
    <source>
        <dbReference type="SAM" id="MobiDB-lite"/>
    </source>
</evidence>
<protein>
    <recommendedName>
        <fullName evidence="4">Reverse transcriptase domain-containing protein</fullName>
    </recommendedName>
</protein>
<evidence type="ECO:0000313" key="3">
    <source>
        <dbReference type="Proteomes" id="UP001153076"/>
    </source>
</evidence>
<name>A0A9Q1GSR8_9CARY</name>
<evidence type="ECO:0008006" key="4">
    <source>
        <dbReference type="Google" id="ProtNLM"/>
    </source>
</evidence>
<proteinExistence type="predicted"/>
<dbReference type="Proteomes" id="UP001153076">
    <property type="component" value="Unassembled WGS sequence"/>
</dbReference>
<dbReference type="AlphaFoldDB" id="A0A9Q1GSR8"/>
<keyword evidence="3" id="KW-1185">Reference proteome</keyword>
<comment type="caution">
    <text evidence="2">The sequence shown here is derived from an EMBL/GenBank/DDBJ whole genome shotgun (WGS) entry which is preliminary data.</text>
</comment>
<gene>
    <name evidence="2" type="ORF">Cgig2_007629</name>
</gene>
<accession>A0A9Q1GSR8</accession>
<feature type="region of interest" description="Disordered" evidence="1">
    <location>
        <begin position="15"/>
        <end position="118"/>
    </location>
</feature>
<evidence type="ECO:0000313" key="2">
    <source>
        <dbReference type="EMBL" id="KAJ8424904.1"/>
    </source>
</evidence>
<sequence>MSTMADAITRQVSEQVKRAMEAASSARPPPALEYPLVHEGEPSHQLEGIPSPRPIECGREVSQSDQSGRLPTGQLRRRTAMEPTSRPERGITTTSVRGHSMLRRLTPMTTPPRQQNSRKHCEFHEQSGHTTTECRELKKALYELANKGQIYRFLKRGPRLL</sequence>
<dbReference type="EMBL" id="JAKOGI010001585">
    <property type="protein sequence ID" value="KAJ8424904.1"/>
    <property type="molecule type" value="Genomic_DNA"/>
</dbReference>
<organism evidence="2 3">
    <name type="scientific">Carnegiea gigantea</name>
    <dbReference type="NCBI Taxonomy" id="171969"/>
    <lineage>
        <taxon>Eukaryota</taxon>
        <taxon>Viridiplantae</taxon>
        <taxon>Streptophyta</taxon>
        <taxon>Embryophyta</taxon>
        <taxon>Tracheophyta</taxon>
        <taxon>Spermatophyta</taxon>
        <taxon>Magnoliopsida</taxon>
        <taxon>eudicotyledons</taxon>
        <taxon>Gunneridae</taxon>
        <taxon>Pentapetalae</taxon>
        <taxon>Caryophyllales</taxon>
        <taxon>Cactineae</taxon>
        <taxon>Cactaceae</taxon>
        <taxon>Cactoideae</taxon>
        <taxon>Echinocereeae</taxon>
        <taxon>Carnegiea</taxon>
    </lineage>
</organism>